<sequence length="319" mass="36020">MKLFFVELNVSKLSARPPFYPAFRRLWASLRVRPSSPRRAFGVVGALAAIAAAVIFGSPAAFAQQTAAPASENAIETQQPTLVDSPLNATEEELDGILSPKDRIKAIRRWDADITRFEKLDQTEPDPENAILLLGSSSIRLWTDAAEMLAPYPIIRRGYGGARHSDFVVFARRLISPHQYRAMVLFVANDITGSSEDRSVDEVRKMVMHVIGVSRKYQPDAPILLIEVTPTPSRWKVWPEIRSLNAMFREVALTEPNVFCLNTAEYYLNADDTPRPELFRGDKLHQNEEGYRIWADLIRRRLDEILSEETVQAKSVRAS</sequence>
<evidence type="ECO:0000313" key="3">
    <source>
        <dbReference type="Proteomes" id="UP001202961"/>
    </source>
</evidence>
<dbReference type="Proteomes" id="UP001202961">
    <property type="component" value="Unassembled WGS sequence"/>
</dbReference>
<comment type="caution">
    <text evidence="2">The sequence shown here is derived from an EMBL/GenBank/DDBJ whole genome shotgun (WGS) entry which is preliminary data.</text>
</comment>
<name>A0ABT0U2I2_9BACT</name>
<dbReference type="Pfam" id="PF13472">
    <property type="entry name" value="Lipase_GDSL_2"/>
    <property type="match status" value="1"/>
</dbReference>
<dbReference type="RefSeq" id="WP_250928660.1">
    <property type="nucleotide sequence ID" value="NZ_JAMQBK010000028.1"/>
</dbReference>
<dbReference type="InterPro" id="IPR051532">
    <property type="entry name" value="Ester_Hydrolysis_Enzymes"/>
</dbReference>
<dbReference type="Gene3D" id="3.40.50.1110">
    <property type="entry name" value="SGNH hydrolase"/>
    <property type="match status" value="1"/>
</dbReference>
<dbReference type="PANTHER" id="PTHR30383:SF29">
    <property type="entry name" value="SGNH HYDROLASE-TYPE ESTERASE DOMAIN-CONTAINING PROTEIN"/>
    <property type="match status" value="1"/>
</dbReference>
<dbReference type="PANTHER" id="PTHR30383">
    <property type="entry name" value="THIOESTERASE 1/PROTEASE 1/LYSOPHOSPHOLIPASE L1"/>
    <property type="match status" value="1"/>
</dbReference>
<dbReference type="SUPFAM" id="SSF52266">
    <property type="entry name" value="SGNH hydrolase"/>
    <property type="match status" value="1"/>
</dbReference>
<dbReference type="InterPro" id="IPR013830">
    <property type="entry name" value="SGNH_hydro"/>
</dbReference>
<accession>A0ABT0U2I2</accession>
<feature type="domain" description="SGNH hydrolase-type esterase" evidence="1">
    <location>
        <begin position="142"/>
        <end position="293"/>
    </location>
</feature>
<reference evidence="2 3" key="1">
    <citation type="journal article" date="2022" name="Syst. Appl. Microbiol.">
        <title>Rhodopirellula aestuarii sp. nov., a novel member of the genus Rhodopirellula isolated from brackish sediments collected in the Tagus River estuary, Portugal.</title>
        <authorList>
            <person name="Vitorino I.R."/>
            <person name="Klimek D."/>
            <person name="Calusinska M."/>
            <person name="Lobo-da-Cunha A."/>
            <person name="Vasconcelos V."/>
            <person name="Lage O.M."/>
        </authorList>
    </citation>
    <scope>NUCLEOTIDE SEQUENCE [LARGE SCALE GENOMIC DNA]</scope>
    <source>
        <strain evidence="2 3">ICT_H3.1</strain>
    </source>
</reference>
<gene>
    <name evidence="2" type="ORF">NB063_10385</name>
</gene>
<evidence type="ECO:0000313" key="2">
    <source>
        <dbReference type="EMBL" id="MCM2371016.1"/>
    </source>
</evidence>
<dbReference type="EMBL" id="JAMQBK010000028">
    <property type="protein sequence ID" value="MCM2371016.1"/>
    <property type="molecule type" value="Genomic_DNA"/>
</dbReference>
<keyword evidence="3" id="KW-1185">Reference proteome</keyword>
<dbReference type="InterPro" id="IPR036514">
    <property type="entry name" value="SGNH_hydro_sf"/>
</dbReference>
<proteinExistence type="predicted"/>
<evidence type="ECO:0000259" key="1">
    <source>
        <dbReference type="Pfam" id="PF13472"/>
    </source>
</evidence>
<organism evidence="2 3">
    <name type="scientific">Aporhodopirellula aestuarii</name>
    <dbReference type="NCBI Taxonomy" id="2950107"/>
    <lineage>
        <taxon>Bacteria</taxon>
        <taxon>Pseudomonadati</taxon>
        <taxon>Planctomycetota</taxon>
        <taxon>Planctomycetia</taxon>
        <taxon>Pirellulales</taxon>
        <taxon>Pirellulaceae</taxon>
        <taxon>Aporhodopirellula</taxon>
    </lineage>
</organism>
<protein>
    <submittedName>
        <fullName evidence="2">GDSL-type esterase/lipase family protein</fullName>
    </submittedName>
</protein>